<dbReference type="InterPro" id="IPR022641">
    <property type="entry name" value="CheR_N"/>
</dbReference>
<dbReference type="EMBL" id="POUM01000018">
    <property type="protein sequence ID" value="PNF58079.1"/>
    <property type="molecule type" value="Genomic_DNA"/>
</dbReference>
<dbReference type="InterPro" id="IPR029063">
    <property type="entry name" value="SAM-dependent_MTases_sf"/>
</dbReference>
<proteinExistence type="predicted"/>
<organism evidence="6 7">
    <name type="scientific">Stutzerimonas stutzeri</name>
    <name type="common">Pseudomonas stutzeri</name>
    <dbReference type="NCBI Taxonomy" id="316"/>
    <lineage>
        <taxon>Bacteria</taxon>
        <taxon>Pseudomonadati</taxon>
        <taxon>Pseudomonadota</taxon>
        <taxon>Gammaproteobacteria</taxon>
        <taxon>Pseudomonadales</taxon>
        <taxon>Pseudomonadaceae</taxon>
        <taxon>Stutzerimonas</taxon>
    </lineage>
</organism>
<dbReference type="PROSITE" id="PS50123">
    <property type="entry name" value="CHER"/>
    <property type="match status" value="1"/>
</dbReference>
<dbReference type="PANTHER" id="PTHR24422">
    <property type="entry name" value="CHEMOTAXIS PROTEIN METHYLTRANSFERASE"/>
    <property type="match status" value="1"/>
</dbReference>
<comment type="catalytic activity">
    <reaction evidence="1">
        <text>L-glutamyl-[protein] + S-adenosyl-L-methionine = [protein]-L-glutamate 5-O-methyl ester + S-adenosyl-L-homocysteine</text>
        <dbReference type="Rhea" id="RHEA:24452"/>
        <dbReference type="Rhea" id="RHEA-COMP:10208"/>
        <dbReference type="Rhea" id="RHEA-COMP:10311"/>
        <dbReference type="ChEBI" id="CHEBI:29973"/>
        <dbReference type="ChEBI" id="CHEBI:57856"/>
        <dbReference type="ChEBI" id="CHEBI:59789"/>
        <dbReference type="ChEBI" id="CHEBI:82795"/>
        <dbReference type="EC" id="2.1.1.80"/>
    </reaction>
</comment>
<dbReference type="CDD" id="cd02440">
    <property type="entry name" value="AdoMet_MTases"/>
    <property type="match status" value="1"/>
</dbReference>
<dbReference type="InterPro" id="IPR000780">
    <property type="entry name" value="CheR_MeTrfase"/>
</dbReference>
<keyword evidence="5" id="KW-0949">S-adenosyl-L-methionine</keyword>
<dbReference type="SMART" id="SM00138">
    <property type="entry name" value="MeTrc"/>
    <property type="match status" value="1"/>
</dbReference>
<dbReference type="InterPro" id="IPR050903">
    <property type="entry name" value="Bact_Chemotaxis_MeTrfase"/>
</dbReference>
<dbReference type="InterPro" id="IPR022642">
    <property type="entry name" value="CheR_C"/>
</dbReference>
<dbReference type="SUPFAM" id="SSF53335">
    <property type="entry name" value="S-adenosyl-L-methionine-dependent methyltransferases"/>
    <property type="match status" value="1"/>
</dbReference>
<evidence type="ECO:0000256" key="1">
    <source>
        <dbReference type="ARBA" id="ARBA00001541"/>
    </source>
</evidence>
<dbReference type="InterPro" id="IPR036804">
    <property type="entry name" value="CheR_N_sf"/>
</dbReference>
<dbReference type="Gene3D" id="3.40.50.150">
    <property type="entry name" value="Vaccinia Virus protein VP39"/>
    <property type="match status" value="1"/>
</dbReference>
<evidence type="ECO:0000313" key="6">
    <source>
        <dbReference type="EMBL" id="PNF58079.1"/>
    </source>
</evidence>
<protein>
    <recommendedName>
        <fullName evidence="2">protein-glutamate O-methyltransferase</fullName>
        <ecNumber evidence="2">2.1.1.80</ecNumber>
    </recommendedName>
</protein>
<evidence type="ECO:0000256" key="2">
    <source>
        <dbReference type="ARBA" id="ARBA00012534"/>
    </source>
</evidence>
<reference evidence="6 7" key="1">
    <citation type="submission" date="2018-01" db="EMBL/GenBank/DDBJ databases">
        <title>Denitrification phenotypes of diverse strains of Pseudomonas stutzeri.</title>
        <authorList>
            <person name="Milligan D.A."/>
            <person name="Bergaust L."/>
            <person name="Bakken L.R."/>
            <person name="Frostegard A."/>
        </authorList>
    </citation>
    <scope>NUCLEOTIDE SEQUENCE [LARGE SCALE GENOMIC DNA]</scope>
    <source>
        <strain evidence="6 7">CCUG 44592</strain>
    </source>
</reference>
<accession>A0A2N8RAG6</accession>
<keyword evidence="4 6" id="KW-0808">Transferase</keyword>
<dbReference type="GO" id="GO:0032259">
    <property type="term" value="P:methylation"/>
    <property type="evidence" value="ECO:0007669"/>
    <property type="project" value="UniProtKB-KW"/>
</dbReference>
<evidence type="ECO:0000256" key="4">
    <source>
        <dbReference type="ARBA" id="ARBA00022679"/>
    </source>
</evidence>
<dbReference type="EC" id="2.1.1.80" evidence="2"/>
<dbReference type="PRINTS" id="PR00996">
    <property type="entry name" value="CHERMTFRASE"/>
</dbReference>
<dbReference type="Proteomes" id="UP000236003">
    <property type="component" value="Unassembled WGS sequence"/>
</dbReference>
<gene>
    <name evidence="6" type="ORF">CXK99_18735</name>
</gene>
<name>A0A2N8RAG6_STUST</name>
<dbReference type="PANTHER" id="PTHR24422:SF21">
    <property type="entry name" value="CHEMOTAXIS PROTEIN METHYLTRANSFERASE 1"/>
    <property type="match status" value="1"/>
</dbReference>
<dbReference type="RefSeq" id="WP_085987863.1">
    <property type="nucleotide sequence ID" value="NZ_CP036186.1"/>
</dbReference>
<dbReference type="GO" id="GO:0008983">
    <property type="term" value="F:protein-glutamate O-methyltransferase activity"/>
    <property type="evidence" value="ECO:0007669"/>
    <property type="project" value="UniProtKB-EC"/>
</dbReference>
<evidence type="ECO:0000313" key="7">
    <source>
        <dbReference type="Proteomes" id="UP000236003"/>
    </source>
</evidence>
<evidence type="ECO:0000256" key="5">
    <source>
        <dbReference type="ARBA" id="ARBA00022691"/>
    </source>
</evidence>
<dbReference type="Pfam" id="PF03705">
    <property type="entry name" value="CheR_N"/>
    <property type="match status" value="1"/>
</dbReference>
<dbReference type="SUPFAM" id="SSF47757">
    <property type="entry name" value="Chemotaxis receptor methyltransferase CheR, N-terminal domain"/>
    <property type="match status" value="1"/>
</dbReference>
<dbReference type="AlphaFoldDB" id="A0A2N8RAG6"/>
<sequence length="289" mass="32208">MQTEASSSNDGEALLVSVDLDFEQFRVFLEKTCGILLGTNKQYLVTSRLNKLMEQQGLKTLGDLVRKIQAQPRSGLRELVVDAMTTNETLWFRDTYPFEVLKSRVLPEMLKAGSGQRLRIWSAACSSGQEPYSLSMAIDEFERSSPSQPKTGVQIVATELSGTMLAACKAAEYDSLAIARGLSAERLQRYFDVKAPGRWAVKAPIRSRVEFRVQNLLDSYAGLGKFDIVFCRNVLIYFSADVKKDILKRIHATLRPGGYLFLGASEALNGLPELYQMVQCSPGIIYKAK</sequence>
<dbReference type="Gene3D" id="1.10.155.10">
    <property type="entry name" value="Chemotaxis receptor methyltransferase CheR, N-terminal domain"/>
    <property type="match status" value="1"/>
</dbReference>
<keyword evidence="3 6" id="KW-0489">Methyltransferase</keyword>
<evidence type="ECO:0000256" key="3">
    <source>
        <dbReference type="ARBA" id="ARBA00022603"/>
    </source>
</evidence>
<comment type="caution">
    <text evidence="6">The sequence shown here is derived from an EMBL/GenBank/DDBJ whole genome shotgun (WGS) entry which is preliminary data.</text>
</comment>
<dbReference type="Pfam" id="PF01739">
    <property type="entry name" value="CheR"/>
    <property type="match status" value="1"/>
</dbReference>